<evidence type="ECO:0000256" key="1">
    <source>
        <dbReference type="ARBA" id="ARBA00023015"/>
    </source>
</evidence>
<evidence type="ECO:0000256" key="3">
    <source>
        <dbReference type="ARBA" id="ARBA00023163"/>
    </source>
</evidence>
<evidence type="ECO:0000259" key="5">
    <source>
        <dbReference type="PROSITE" id="PS01124"/>
    </source>
</evidence>
<accession>A0ABV9C893</accession>
<keyword evidence="1" id="KW-0805">Transcription regulation</keyword>
<comment type="caution">
    <text evidence="6">The sequence shown here is derived from an EMBL/GenBank/DDBJ whole genome shotgun (WGS) entry which is preliminary data.</text>
</comment>
<keyword evidence="7" id="KW-1185">Reference proteome</keyword>
<evidence type="ECO:0000313" key="7">
    <source>
        <dbReference type="Proteomes" id="UP001596004"/>
    </source>
</evidence>
<dbReference type="Pfam" id="PF20240">
    <property type="entry name" value="DUF6597"/>
    <property type="match status" value="1"/>
</dbReference>
<dbReference type="InterPro" id="IPR050204">
    <property type="entry name" value="AraC_XylS_family_regulators"/>
</dbReference>
<keyword evidence="2" id="KW-0238">DNA-binding</keyword>
<dbReference type="Gene3D" id="1.10.10.60">
    <property type="entry name" value="Homeodomain-like"/>
    <property type="match status" value="2"/>
</dbReference>
<name>A0ABV9C893_9ACTN</name>
<reference evidence="7" key="1">
    <citation type="journal article" date="2019" name="Int. J. Syst. Evol. Microbiol.">
        <title>The Global Catalogue of Microorganisms (GCM) 10K type strain sequencing project: providing services to taxonomists for standard genome sequencing and annotation.</title>
        <authorList>
            <consortium name="The Broad Institute Genomics Platform"/>
            <consortium name="The Broad Institute Genome Sequencing Center for Infectious Disease"/>
            <person name="Wu L."/>
            <person name="Ma J."/>
        </authorList>
    </citation>
    <scope>NUCLEOTIDE SEQUENCE [LARGE SCALE GENOMIC DNA]</scope>
    <source>
        <strain evidence="7">CGMCC 4.7132</strain>
    </source>
</reference>
<evidence type="ECO:0000256" key="4">
    <source>
        <dbReference type="SAM" id="MobiDB-lite"/>
    </source>
</evidence>
<proteinExistence type="predicted"/>
<feature type="compositionally biased region" description="Basic and acidic residues" evidence="4">
    <location>
        <begin position="265"/>
        <end position="299"/>
    </location>
</feature>
<dbReference type="PANTHER" id="PTHR46796:SF15">
    <property type="entry name" value="BLL1074 PROTEIN"/>
    <property type="match status" value="1"/>
</dbReference>
<evidence type="ECO:0000256" key="2">
    <source>
        <dbReference type="ARBA" id="ARBA00023125"/>
    </source>
</evidence>
<dbReference type="RefSeq" id="WP_380835702.1">
    <property type="nucleotide sequence ID" value="NZ_JBHSFP010000001.1"/>
</dbReference>
<feature type="domain" description="HTH araC/xylS-type" evidence="5">
    <location>
        <begin position="323"/>
        <end position="356"/>
    </location>
</feature>
<dbReference type="InterPro" id="IPR046532">
    <property type="entry name" value="DUF6597"/>
</dbReference>
<sequence length="374" mass="39067">MGTPDLAVTDDRRKDAGRVEVGGVEMVLGTPAAALRALIGPYHGYRERGGAPGRHRGLPSPYLTVIVTLDDPLEIAAHPDPAQPPGRYESLIGGLHTTPALITHEGRQAGVQIALSPLGARALLGLPAGSLGNTDVEASAVLGRTAGELHDRLNSAPDWERRFAILDELLMRRAGALLRRPGRERGVPSEVARAWRLLLSTGGTAPVAGLAREVGWSPRHLRARFTAETGLSPKAAARVIRFDRTRRRLQRLAAQNAAPPATSAADRDAGAARRDAGAARRDGGAARRDGGAARRDGGAARRGAGAAGEGMSAAGRGAGAVGLADLAVECGYYDQAHLAREFRDLAGCPPSRWLAEELRNVQDPAAPPPSDSAA</sequence>
<dbReference type="Proteomes" id="UP001596004">
    <property type="component" value="Unassembled WGS sequence"/>
</dbReference>
<dbReference type="PANTHER" id="PTHR46796">
    <property type="entry name" value="HTH-TYPE TRANSCRIPTIONAL ACTIVATOR RHAS-RELATED"/>
    <property type="match status" value="1"/>
</dbReference>
<evidence type="ECO:0000313" key="6">
    <source>
        <dbReference type="EMBL" id="MFC4529293.1"/>
    </source>
</evidence>
<gene>
    <name evidence="6" type="ORF">ACFO60_00845</name>
</gene>
<feature type="compositionally biased region" description="Low complexity" evidence="4">
    <location>
        <begin position="252"/>
        <end position="264"/>
    </location>
</feature>
<protein>
    <submittedName>
        <fullName evidence="6">Helix-turn-helix domain-containing protein</fullName>
    </submittedName>
</protein>
<organism evidence="6 7">
    <name type="scientific">Sphaerisporangium dianthi</name>
    <dbReference type="NCBI Taxonomy" id="1436120"/>
    <lineage>
        <taxon>Bacteria</taxon>
        <taxon>Bacillati</taxon>
        <taxon>Actinomycetota</taxon>
        <taxon>Actinomycetes</taxon>
        <taxon>Streptosporangiales</taxon>
        <taxon>Streptosporangiaceae</taxon>
        <taxon>Sphaerisporangium</taxon>
    </lineage>
</organism>
<feature type="compositionally biased region" description="Low complexity" evidence="4">
    <location>
        <begin position="301"/>
        <end position="314"/>
    </location>
</feature>
<dbReference type="SMART" id="SM00342">
    <property type="entry name" value="HTH_ARAC"/>
    <property type="match status" value="1"/>
</dbReference>
<dbReference type="EMBL" id="JBHSFP010000001">
    <property type="protein sequence ID" value="MFC4529293.1"/>
    <property type="molecule type" value="Genomic_DNA"/>
</dbReference>
<feature type="region of interest" description="Disordered" evidence="4">
    <location>
        <begin position="252"/>
        <end position="314"/>
    </location>
</feature>
<dbReference type="PROSITE" id="PS01124">
    <property type="entry name" value="HTH_ARAC_FAMILY_2"/>
    <property type="match status" value="1"/>
</dbReference>
<keyword evidence="3" id="KW-0804">Transcription</keyword>
<dbReference type="InterPro" id="IPR018060">
    <property type="entry name" value="HTH_AraC"/>
</dbReference>